<dbReference type="EMBL" id="SCKW01000030">
    <property type="protein sequence ID" value="RWZ78127.1"/>
    <property type="molecule type" value="Genomic_DNA"/>
</dbReference>
<keyword evidence="3" id="KW-1185">Reference proteome</keyword>
<organism evidence="2 3">
    <name type="scientific">Candidatus Chaera renei</name>
    <dbReference type="NCBI Taxonomy" id="2506947"/>
    <lineage>
        <taxon>Bacteria</taxon>
        <taxon>Candidatus Saccharimonadota</taxon>
        <taxon>Candidatus Saccharimonadia</taxon>
        <taxon>Candidatus Saccharimonadales</taxon>
        <taxon>Candidatus Saccharimonadaceae</taxon>
        <taxon>Candidatus Chaera</taxon>
    </lineage>
</organism>
<comment type="caution">
    <text evidence="2">The sequence shown here is derived from an EMBL/GenBank/DDBJ whole genome shotgun (WGS) entry which is preliminary data.</text>
</comment>
<dbReference type="AlphaFoldDB" id="A0A4V1J7B7"/>
<dbReference type="Proteomes" id="UP000289269">
    <property type="component" value="Unassembled WGS sequence"/>
</dbReference>
<feature type="chain" id="PRO_5020856503" evidence="1">
    <location>
        <begin position="31"/>
        <end position="203"/>
    </location>
</feature>
<name>A0A4V1J7B7_9BACT</name>
<accession>A0A4V1J7B7</accession>
<sequence length="203" mass="20049">MANLLVKNLKSALPIAIVALLLAAPVAVSAVTTTQNTTVNAQVAAVISMTTSTTVNLAITPTSAGAMTSASDTVSVTTNNSTGYALSLADADATTSLVNGANTIAAHTGTQATPTALATNSWGYRVDGVGGFGAGPTSAESNVANTAFTWAGVPASGSPNTLKTTSTTASSDPTTVWYGAKVSTAKPAGTYTDVVTYTAVTNP</sequence>
<gene>
    <name evidence="2" type="ORF">EOT04_02775</name>
</gene>
<protein>
    <submittedName>
        <fullName evidence="2">Uncharacterized protein</fullName>
    </submittedName>
</protein>
<feature type="signal peptide" evidence="1">
    <location>
        <begin position="1"/>
        <end position="30"/>
    </location>
</feature>
<evidence type="ECO:0000256" key="1">
    <source>
        <dbReference type="SAM" id="SignalP"/>
    </source>
</evidence>
<evidence type="ECO:0000313" key="2">
    <source>
        <dbReference type="EMBL" id="RWZ78127.1"/>
    </source>
</evidence>
<proteinExistence type="predicted"/>
<keyword evidence="1" id="KW-0732">Signal</keyword>
<evidence type="ECO:0000313" key="3">
    <source>
        <dbReference type="Proteomes" id="UP000289269"/>
    </source>
</evidence>
<reference evidence="2" key="1">
    <citation type="submission" date="2019-01" db="EMBL/GenBank/DDBJ databases">
        <title>Genomic signatures and co-occurrence patterns of the ultra-small Saccharimodia (Patescibacteria phylum) suggest a symbiotic lifestyle.</title>
        <authorList>
            <person name="Lemos L."/>
            <person name="Medeiros J."/>
            <person name="Andreote F."/>
            <person name="Fernandes G."/>
            <person name="Varani A."/>
            <person name="Oliveira G."/>
            <person name="Pylro V."/>
        </authorList>
    </citation>
    <scope>NUCLEOTIDE SEQUENCE [LARGE SCALE GENOMIC DNA]</scope>
    <source>
        <strain evidence="2">AMD01</strain>
    </source>
</reference>